<dbReference type="RefSeq" id="WP_021282923.1">
    <property type="nucleotide sequence ID" value="NZ_JAGGLL010000034.1"/>
</dbReference>
<accession>A0ABS4KAM2</accession>
<evidence type="ECO:0000313" key="2">
    <source>
        <dbReference type="Proteomes" id="UP001519308"/>
    </source>
</evidence>
<dbReference type="Proteomes" id="UP001519308">
    <property type="component" value="Unassembled WGS sequence"/>
</dbReference>
<reference evidence="1 2" key="1">
    <citation type="submission" date="2021-03" db="EMBL/GenBank/DDBJ databases">
        <title>Genomic Encyclopedia of Type Strains, Phase IV (KMG-IV): sequencing the most valuable type-strain genomes for metagenomic binning, comparative biology and taxonomic classification.</title>
        <authorList>
            <person name="Goeker M."/>
        </authorList>
    </citation>
    <scope>NUCLEOTIDE SEQUENCE [LARGE SCALE GENOMIC DNA]</scope>
    <source>
        <strain evidence="1 2">DSM 28650</strain>
    </source>
</reference>
<sequence>MLQIERDLLRLQLLFELYEFLFCVCNYRNIQRQEYRIPKERRCEIIAALYYLDDRGFITVRNTDQEDILIIYIRARGIDEVELKIKKATTIALVNSYTRILIPNFDDVPEDDLNRNCCKCTSKNKDKSKDNDKDKNKSEN</sequence>
<dbReference type="EMBL" id="JAGGLL010000034">
    <property type="protein sequence ID" value="MBP2023659.1"/>
    <property type="molecule type" value="Genomic_DNA"/>
</dbReference>
<gene>
    <name evidence="1" type="ORF">J2Z44_003498</name>
</gene>
<keyword evidence="2" id="KW-1185">Reference proteome</keyword>
<organism evidence="1 2">
    <name type="scientific">Clostridium punense</name>
    <dbReference type="NCBI Taxonomy" id="1054297"/>
    <lineage>
        <taxon>Bacteria</taxon>
        <taxon>Bacillati</taxon>
        <taxon>Bacillota</taxon>
        <taxon>Clostridia</taxon>
        <taxon>Eubacteriales</taxon>
        <taxon>Clostridiaceae</taxon>
        <taxon>Clostridium</taxon>
    </lineage>
</organism>
<comment type="caution">
    <text evidence="1">The sequence shown here is derived from an EMBL/GenBank/DDBJ whole genome shotgun (WGS) entry which is preliminary data.</text>
</comment>
<name>A0ABS4KAM2_9CLOT</name>
<protein>
    <submittedName>
        <fullName evidence="1">Uncharacterized protein</fullName>
    </submittedName>
</protein>
<proteinExistence type="predicted"/>
<evidence type="ECO:0000313" key="1">
    <source>
        <dbReference type="EMBL" id="MBP2023659.1"/>
    </source>
</evidence>